<keyword evidence="1" id="KW-0560">Oxidoreductase</keyword>
<dbReference type="SUPFAM" id="SSF47203">
    <property type="entry name" value="Acyl-CoA dehydrogenase C-terminal domain-like"/>
    <property type="match status" value="1"/>
</dbReference>
<feature type="domain" description="Acyl-CoA dehydrogenase C-terminal" evidence="3">
    <location>
        <begin position="245"/>
        <end position="374"/>
    </location>
</feature>
<gene>
    <name evidence="4" type="ORF">G3A44_21045</name>
</gene>
<proteinExistence type="predicted"/>
<evidence type="ECO:0000313" key="5">
    <source>
        <dbReference type="Proteomes" id="UP000484255"/>
    </source>
</evidence>
<sequence>MNTLTLDRPVAATPAAASRPSLARPGALLTELMAEVRARRAEFTRLHQIAPDVVERFKALGIYRALVPTALGGDGLGPRTFCETIEAIASADGSAGWVASFGMGVTYLAALPPETLAQVYAHGPDVVFAGGIFPPQRAPKVEGGFEVSGRWAWSSGCTGADVIGVGIAPAEGEKTGLPRMAVLPRAKVKIERAWDVTGLVGTGSHDVVVDRVVVPEDWTFVRGSRSPRTEPMFRYPTLSFAAQVLSVVGLGIARGAIESLRDMAEGRVSVTGAPGLADRPQTQIELARAEAQLRAARAFFYEAIDAAWDSLLRGDEVSPEQTSLLRLSSTHAARVSAEVARAMQMQAGMTGVYHDCPLSQQVRDVEVLTQHAFMGDITFQNAGAMFFGRKPLPGYL</sequence>
<dbReference type="GO" id="GO:0004497">
    <property type="term" value="F:monooxygenase activity"/>
    <property type="evidence" value="ECO:0007669"/>
    <property type="project" value="UniProtKB-KW"/>
</dbReference>
<feature type="domain" description="Acyl-CoA dehydrogenase/oxidase N-terminal" evidence="2">
    <location>
        <begin position="34"/>
        <end position="105"/>
    </location>
</feature>
<dbReference type="InterPro" id="IPR046373">
    <property type="entry name" value="Acyl-CoA_Oxase/DH_mid-dom_sf"/>
</dbReference>
<protein>
    <submittedName>
        <fullName evidence="4">Flavin-dependent monooxygenase</fullName>
    </submittedName>
</protein>
<dbReference type="Gene3D" id="1.10.540.10">
    <property type="entry name" value="Acyl-CoA dehydrogenase/oxidase, N-terminal domain"/>
    <property type="match status" value="1"/>
</dbReference>
<dbReference type="EMBL" id="JAAGOH010000043">
    <property type="protein sequence ID" value="NDY93682.1"/>
    <property type="molecule type" value="Genomic_DNA"/>
</dbReference>
<evidence type="ECO:0000313" key="4">
    <source>
        <dbReference type="EMBL" id="NDY93682.1"/>
    </source>
</evidence>
<accession>A0A7C9TMX3</accession>
<dbReference type="InterPro" id="IPR013786">
    <property type="entry name" value="AcylCoA_DH/ox_N"/>
</dbReference>
<dbReference type="GO" id="GO:0003995">
    <property type="term" value="F:acyl-CoA dehydrogenase activity"/>
    <property type="evidence" value="ECO:0007669"/>
    <property type="project" value="TreeGrafter"/>
</dbReference>
<keyword evidence="4" id="KW-0503">Monooxygenase</keyword>
<evidence type="ECO:0000259" key="3">
    <source>
        <dbReference type="Pfam" id="PF08028"/>
    </source>
</evidence>
<keyword evidence="5" id="KW-1185">Reference proteome</keyword>
<evidence type="ECO:0000256" key="1">
    <source>
        <dbReference type="ARBA" id="ARBA00023002"/>
    </source>
</evidence>
<name>A0A7C9TMX3_9BURK</name>
<dbReference type="Pfam" id="PF08028">
    <property type="entry name" value="Acyl-CoA_dh_2"/>
    <property type="match status" value="1"/>
</dbReference>
<dbReference type="PANTHER" id="PTHR43884:SF12">
    <property type="entry name" value="ISOVALERYL-COA DEHYDROGENASE, MITOCHONDRIAL-RELATED"/>
    <property type="match status" value="1"/>
</dbReference>
<dbReference type="InterPro" id="IPR013107">
    <property type="entry name" value="Acyl-CoA_DH_C"/>
</dbReference>
<dbReference type="SUPFAM" id="SSF56645">
    <property type="entry name" value="Acyl-CoA dehydrogenase NM domain-like"/>
    <property type="match status" value="1"/>
</dbReference>
<dbReference type="PANTHER" id="PTHR43884">
    <property type="entry name" value="ACYL-COA DEHYDROGENASE"/>
    <property type="match status" value="1"/>
</dbReference>
<reference evidence="4 5" key="1">
    <citation type="submission" date="2020-02" db="EMBL/GenBank/DDBJ databases">
        <title>Ideonella bacterium strain TBM-1.</title>
        <authorList>
            <person name="Chen W.-M."/>
        </authorList>
    </citation>
    <scope>NUCLEOTIDE SEQUENCE [LARGE SCALE GENOMIC DNA]</scope>
    <source>
        <strain evidence="4 5">TBM-1</strain>
    </source>
</reference>
<comment type="caution">
    <text evidence="4">The sequence shown here is derived from an EMBL/GenBank/DDBJ whole genome shotgun (WGS) entry which is preliminary data.</text>
</comment>
<dbReference type="InterPro" id="IPR009100">
    <property type="entry name" value="AcylCoA_DH/oxidase_NM_dom_sf"/>
</dbReference>
<dbReference type="PIRSF" id="PIRSF016578">
    <property type="entry name" value="HsaA"/>
    <property type="match status" value="1"/>
</dbReference>
<evidence type="ECO:0000259" key="2">
    <source>
        <dbReference type="Pfam" id="PF02771"/>
    </source>
</evidence>
<dbReference type="GO" id="GO:0050660">
    <property type="term" value="F:flavin adenine dinucleotide binding"/>
    <property type="evidence" value="ECO:0007669"/>
    <property type="project" value="InterPro"/>
</dbReference>
<dbReference type="Pfam" id="PF02771">
    <property type="entry name" value="Acyl-CoA_dh_N"/>
    <property type="match status" value="1"/>
</dbReference>
<dbReference type="AlphaFoldDB" id="A0A7C9TMX3"/>
<dbReference type="Proteomes" id="UP000484255">
    <property type="component" value="Unassembled WGS sequence"/>
</dbReference>
<dbReference type="Gene3D" id="1.20.140.10">
    <property type="entry name" value="Butyryl-CoA Dehydrogenase, subunit A, domain 3"/>
    <property type="match status" value="1"/>
</dbReference>
<dbReference type="InterPro" id="IPR036250">
    <property type="entry name" value="AcylCo_DH-like_C"/>
</dbReference>
<dbReference type="Gene3D" id="2.40.110.10">
    <property type="entry name" value="Butyryl-CoA Dehydrogenase, subunit A, domain 2"/>
    <property type="match status" value="1"/>
</dbReference>
<organism evidence="4 5">
    <name type="scientific">Ideonella livida</name>
    <dbReference type="NCBI Taxonomy" id="2707176"/>
    <lineage>
        <taxon>Bacteria</taxon>
        <taxon>Pseudomonadati</taxon>
        <taxon>Pseudomonadota</taxon>
        <taxon>Betaproteobacteria</taxon>
        <taxon>Burkholderiales</taxon>
        <taxon>Sphaerotilaceae</taxon>
        <taxon>Ideonella</taxon>
    </lineage>
</organism>
<dbReference type="RefSeq" id="WP_163459711.1">
    <property type="nucleotide sequence ID" value="NZ_JAAGOH010000043.1"/>
</dbReference>
<dbReference type="InterPro" id="IPR037069">
    <property type="entry name" value="AcylCoA_DH/ox_N_sf"/>
</dbReference>